<keyword evidence="3" id="KW-1185">Reference proteome</keyword>
<evidence type="ECO:0000313" key="3">
    <source>
        <dbReference type="Proteomes" id="UP000250235"/>
    </source>
</evidence>
<dbReference type="EMBL" id="KQ990081">
    <property type="protein sequence ID" value="KZV53703.1"/>
    <property type="molecule type" value="Genomic_DNA"/>
</dbReference>
<reference evidence="2 3" key="1">
    <citation type="journal article" date="2015" name="Proc. Natl. Acad. Sci. U.S.A.">
        <title>The resurrection genome of Boea hygrometrica: A blueprint for survival of dehydration.</title>
        <authorList>
            <person name="Xiao L."/>
            <person name="Yang G."/>
            <person name="Zhang L."/>
            <person name="Yang X."/>
            <person name="Zhao S."/>
            <person name="Ji Z."/>
            <person name="Zhou Q."/>
            <person name="Hu M."/>
            <person name="Wang Y."/>
            <person name="Chen M."/>
            <person name="Xu Y."/>
            <person name="Jin H."/>
            <person name="Xiao X."/>
            <person name="Hu G."/>
            <person name="Bao F."/>
            <person name="Hu Y."/>
            <person name="Wan P."/>
            <person name="Li L."/>
            <person name="Deng X."/>
            <person name="Kuang T."/>
            <person name="Xiang C."/>
            <person name="Zhu J.K."/>
            <person name="Oliver M.J."/>
            <person name="He Y."/>
        </authorList>
    </citation>
    <scope>NUCLEOTIDE SEQUENCE [LARGE SCALE GENOMIC DNA]</scope>
    <source>
        <strain evidence="3">cv. XS01</strain>
    </source>
</reference>
<evidence type="ECO:0000256" key="1">
    <source>
        <dbReference type="SAM" id="Coils"/>
    </source>
</evidence>
<dbReference type="AlphaFoldDB" id="A0A2Z7D2T7"/>
<sequence length="286" mass="33147">MRISDSPFCKWIDMPVLAISSGRLDYFLNRFDVPSCSFVINDDVMIPFGSSDFSIVLGLHHSGQPVDLDLKMESRFLARHFASKVTKADRVAIREMMMLLAGNAAFRFLYREICHLRSKMYVDGCVVGLMALVCESIPTLGVRRSLNLYPRLFRWGKSMIPLKSDEADTLLNRVDITQVLPIRPFNEEENLVSEDGMPEVRRLEKILIRQSENINLLEKRCGELEDKNIIHELNVAEAKRVRRVAKVLSWMKRVRMRMKRIRMLRVASFPFQNLMKSFSSLQFLIT</sequence>
<name>A0A2Z7D2T7_9LAMI</name>
<organism evidence="2 3">
    <name type="scientific">Dorcoceras hygrometricum</name>
    <dbReference type="NCBI Taxonomy" id="472368"/>
    <lineage>
        <taxon>Eukaryota</taxon>
        <taxon>Viridiplantae</taxon>
        <taxon>Streptophyta</taxon>
        <taxon>Embryophyta</taxon>
        <taxon>Tracheophyta</taxon>
        <taxon>Spermatophyta</taxon>
        <taxon>Magnoliopsida</taxon>
        <taxon>eudicotyledons</taxon>
        <taxon>Gunneridae</taxon>
        <taxon>Pentapetalae</taxon>
        <taxon>asterids</taxon>
        <taxon>lamiids</taxon>
        <taxon>Lamiales</taxon>
        <taxon>Gesneriaceae</taxon>
        <taxon>Didymocarpoideae</taxon>
        <taxon>Trichosporeae</taxon>
        <taxon>Loxocarpinae</taxon>
        <taxon>Dorcoceras</taxon>
    </lineage>
</organism>
<dbReference type="Proteomes" id="UP000250235">
    <property type="component" value="Unassembled WGS sequence"/>
</dbReference>
<feature type="coiled-coil region" evidence="1">
    <location>
        <begin position="200"/>
        <end position="227"/>
    </location>
</feature>
<keyword evidence="1" id="KW-0175">Coiled coil</keyword>
<dbReference type="OrthoDB" id="914037at2759"/>
<gene>
    <name evidence="2" type="ORF">F511_38719</name>
</gene>
<evidence type="ECO:0000313" key="2">
    <source>
        <dbReference type="EMBL" id="KZV53703.1"/>
    </source>
</evidence>
<accession>A0A2Z7D2T7</accession>
<proteinExistence type="predicted"/>
<protein>
    <submittedName>
        <fullName evidence="2">Uncharacterized protein</fullName>
    </submittedName>
</protein>